<dbReference type="GO" id="GO:0006032">
    <property type="term" value="P:chitin catabolic process"/>
    <property type="evidence" value="ECO:0000318"/>
    <property type="project" value="GO_Central"/>
</dbReference>
<feature type="compositionally biased region" description="Polar residues" evidence="13">
    <location>
        <begin position="1496"/>
        <end position="1513"/>
    </location>
</feature>
<accession>D6WH41</accession>
<dbReference type="InterPro" id="IPR002557">
    <property type="entry name" value="Chitin-bd_dom"/>
</dbReference>
<keyword evidence="4" id="KW-0147">Chitin-binding</keyword>
<feature type="compositionally biased region" description="Low complexity" evidence="13">
    <location>
        <begin position="1325"/>
        <end position="1342"/>
    </location>
</feature>
<feature type="compositionally biased region" description="Acidic residues" evidence="13">
    <location>
        <begin position="1807"/>
        <end position="1834"/>
    </location>
</feature>
<feature type="compositionally biased region" description="Polar residues" evidence="13">
    <location>
        <begin position="1672"/>
        <end position="1681"/>
    </location>
</feature>
<feature type="compositionally biased region" description="Low complexity" evidence="13">
    <location>
        <begin position="925"/>
        <end position="935"/>
    </location>
</feature>
<keyword evidence="18" id="KW-1185">Reference proteome</keyword>
<gene>
    <name evidence="17" type="primary">AUGUSTUS-3.0.2_03876</name>
    <name evidence="17" type="ORF">TcasGA2_TC003876</name>
</gene>
<comment type="similarity">
    <text evidence="2">Belongs to the glycosyl hydrolase 18 family. Chitinase class II subfamily.</text>
</comment>
<organism evidence="17 18">
    <name type="scientific">Tribolium castaneum</name>
    <name type="common">Red flour beetle</name>
    <dbReference type="NCBI Taxonomy" id="7070"/>
    <lineage>
        <taxon>Eukaryota</taxon>
        <taxon>Metazoa</taxon>
        <taxon>Ecdysozoa</taxon>
        <taxon>Arthropoda</taxon>
        <taxon>Hexapoda</taxon>
        <taxon>Insecta</taxon>
        <taxon>Pterygota</taxon>
        <taxon>Neoptera</taxon>
        <taxon>Endopterygota</taxon>
        <taxon>Coleoptera</taxon>
        <taxon>Polyphaga</taxon>
        <taxon>Cucujiformia</taxon>
        <taxon>Tenebrionidae</taxon>
        <taxon>Tenebrionidae incertae sedis</taxon>
        <taxon>Tribolium</taxon>
    </lineage>
</organism>
<sequence length="2393" mass="270698">MSTDICRWLFLLFFLTTWTKYSNSKEIRVVCYYTNWSVYRPGTAKFSPQNINPYLCTHLIYAFGGFTKENTLKPFDKYQDIEKGGYAKFTGLKTYNKNLKTMLAIGGWNEGSSRFSPMVANPERRKELIKNAIKFLRQNHFDGLDLDWEYPSFRDGGKSRDKDNYAQLVQELREEFDRESEKTGRPRLLLTMAVPAGIEYINKGYDVPKLTKYLDWMNILSYDYHSAFEPAVNHHAPLYPLEEPSEYNYDTELNIDYTIQHYLKKGADPSKLVLGIPTYGRSYTLFNPDANEIGAPADGPGDMGEATRENGYLAYYEVCEYIKTQNWEVVQPNPDAMGPYAFKDNQWVGYDDDKIARKKAEYVAEKGLGGIMFWSIDNDDFRGNCHGKPYPIIEAAKEALISAYGLTDENLVSPPTKPIKTKTRNRTQSSSKSTDENSEKKKSTSSIVSRRRNRIKTKSEELSNSQSKSHRKESRRTTEGPVYSSLELVTPSYTTPAPPSTPDLGGGFKCEDEGFYPHPKDCKKYYWCLSGPGELGIVAHLFTCPAGLYFNKAADSCDYTRNVLCNKKLSKATTTTTTTTTTEASTLKTSTARVPPKITAATSRTTVFRTSTTTEAYDDEYEYEDDVEENKNSEEDPKVIKELLDLIKKAGGIEELEKQLKIHEDGSASVSNSDTTTPSSISKSLVERVLGKGAKVGGKKNSYSFLTRNSRGPQNEGLNTHEDKETTQDKGRPKYTTITRQRSTNNKNEDEEEESSDEASKSTKKQPEYVNIRRARVSTTTEEPEENSKSQLNRNKILGEEDETEDEQPSRKKTSGPQYVNIRRQRPSTTEETSTSKYTVIRRGTTTEPAEPEEDETTKSNVVSTSTEKIDLKSRYSILRRGSTTEATTTESGSISSTSSPKRRGTTLPSVPERKRTRGTLAPGTTPSSEDTTTTRYKSIKRGSTSEAPTTDKTLPEDSTLKYSTFTRTPASTQAAPAATEPETAVTVNVQLLTTPESLTVKTTSLSSTKQSEQSNIESIGERVYQTQTPLLLEPRPFSKTSTRSPTPVVTESSTRITKVSDSNYNLRLKPKLSQTQTEIISTTTLTTEKPTPFRTRAPSRFKLTTASYDQQATKQANRARKRFSTTTELYSDNYEEFDLSRTYRPSEIADLSSLTAVDFVALKELTRNSNSLRQRRPRPESTTPRTSSFKSRRLISNKNEQNVEDQVNSSSDKTHRIRGFTRSPPVVSTTTEGTTRHSLRNRKVVRRLRPTSSSKLLSQNSDNKENVVPFKKRLVRPNTETENLIENSSLNSLFNRRLTRPTEAPNEEQSDDVSAEEGENIKLSESNIRENSNVNNNNNNILSPDDGQKVRRKVLKRIKPKVDDEKIVTEPNIVIRTRKIVRKLTPTESTITSTTETTVPGRKRKIIRRLRPTTELKENSTQKTLYIRGRPFLAHFNNEESGVDASTIKPDSSKYSTPNRGTTEESEVTEQFIANSENTDSYKGTTEEAEAKKQLISNSENSSQRTTDSYKGTTEEADSSTERTIDRSKYSTLNRGTIDSTREESFDKEIITTDRGPSRFRSTTEGTIDRTKYSTLNKGTTEEPEVREHFISNSDTSTERTIDRSKYSTLNRGTTESTKEEKIDEETITTNRGPSRFRNSNTSTEGTIDRSKYSTLNRGTTEEAEVKEQHISSSDASTEGTIDRSKYSTLNRGTTEEAEVKEQHISNSDASTEGTIDRSKYSTLNRGTTESAKEEKIDEEIISTNRGPSRFRIYRPTVFHDDDEEEEEDDSLKTRIVEPLFTEEITESNKLSNNATNKTDDLNKEEADEENSTIETNEENSTEEHKDEEDNEDIPVTTVKPYINPILNRQKNRPAFQRPKLTTQKPLSSSTTSRNRYKTFGRSTTAPSKETNEEITQEKFVPKNLDRNRKVSTSTTTTEVAPEIEQTTDSVQINDTESDKTTLESIEVTTLKETEEVVNATTESRTILVETTTLRTTETTPSHLPRSTSRTRPKFNVPKRLTTPESRFSPKLRTQSTTPKAPTSLLKDKFTRKYTTTERNDFVEEEDIPEEDEVENQSSTQRTTRPKARPSNRPDFRKSTEAPKPTEDLKGIDTDAVKNRNKNLFSKKRKMNTPFAGHPLNQSILTTTPTISESVTKPSTEPFETTEYLTTLHHIFAETERVTENSLPTTTSSKIEKLIEVNRIVEVHEMNNTEERDNKVVDKVGVINRVTVVKVVDGNFNPEDNEITKSPKLDDFEIATVREIPNREDRRYEQVAESAEIIDGRSNINIITPRPYYSTEASTISLEGLFQTDTPQKLSDKFNLNQLKQGTNDEELLETGNSRYVNVRVLKEDDYITMKAEVVEVTPKISKDIKIVPIQVEMSRKLIAPSDFVTKVEQGVPKVTLQILKPQN</sequence>
<dbReference type="Pfam" id="PF01607">
    <property type="entry name" value="CBM_14"/>
    <property type="match status" value="1"/>
</dbReference>
<reference evidence="17 18" key="1">
    <citation type="journal article" date="2008" name="Nature">
        <title>The genome of the model beetle and pest Tribolium castaneum.</title>
        <authorList>
            <consortium name="Tribolium Genome Sequencing Consortium"/>
            <person name="Richards S."/>
            <person name="Gibbs R.A."/>
            <person name="Weinstock G.M."/>
            <person name="Brown S.J."/>
            <person name="Denell R."/>
            <person name="Beeman R.W."/>
            <person name="Gibbs R."/>
            <person name="Beeman R.W."/>
            <person name="Brown S.J."/>
            <person name="Bucher G."/>
            <person name="Friedrich M."/>
            <person name="Grimmelikhuijzen C.J."/>
            <person name="Klingler M."/>
            <person name="Lorenzen M."/>
            <person name="Richards S."/>
            <person name="Roth S."/>
            <person name="Schroder R."/>
            <person name="Tautz D."/>
            <person name="Zdobnov E.M."/>
            <person name="Muzny D."/>
            <person name="Gibbs R.A."/>
            <person name="Weinstock G.M."/>
            <person name="Attaway T."/>
            <person name="Bell S."/>
            <person name="Buhay C.J."/>
            <person name="Chandrabose M.N."/>
            <person name="Chavez D."/>
            <person name="Clerk-Blankenburg K.P."/>
            <person name="Cree A."/>
            <person name="Dao M."/>
            <person name="Davis C."/>
            <person name="Chacko J."/>
            <person name="Dinh H."/>
            <person name="Dugan-Rocha S."/>
            <person name="Fowler G."/>
            <person name="Garner T.T."/>
            <person name="Garnes J."/>
            <person name="Gnirke A."/>
            <person name="Hawes A."/>
            <person name="Hernandez J."/>
            <person name="Hines S."/>
            <person name="Holder M."/>
            <person name="Hume J."/>
            <person name="Jhangiani S.N."/>
            <person name="Joshi V."/>
            <person name="Khan Z.M."/>
            <person name="Jackson L."/>
            <person name="Kovar C."/>
            <person name="Kowis A."/>
            <person name="Lee S."/>
            <person name="Lewis L.R."/>
            <person name="Margolis J."/>
            <person name="Morgan M."/>
            <person name="Nazareth L.V."/>
            <person name="Nguyen N."/>
            <person name="Okwuonu G."/>
            <person name="Parker D."/>
            <person name="Richards S."/>
            <person name="Ruiz S.J."/>
            <person name="Santibanez J."/>
            <person name="Savard J."/>
            <person name="Scherer S.E."/>
            <person name="Schneider B."/>
            <person name="Sodergren E."/>
            <person name="Tautz D."/>
            <person name="Vattahil S."/>
            <person name="Villasana D."/>
            <person name="White C.S."/>
            <person name="Wright R."/>
            <person name="Park Y."/>
            <person name="Beeman R.W."/>
            <person name="Lord J."/>
            <person name="Oppert B."/>
            <person name="Lorenzen M."/>
            <person name="Brown S."/>
            <person name="Wang L."/>
            <person name="Savard J."/>
            <person name="Tautz D."/>
            <person name="Richards S."/>
            <person name="Weinstock G."/>
            <person name="Gibbs R.A."/>
            <person name="Liu Y."/>
            <person name="Worley K."/>
            <person name="Weinstock G."/>
            <person name="Elsik C.G."/>
            <person name="Reese J.T."/>
            <person name="Elhaik E."/>
            <person name="Landan G."/>
            <person name="Graur D."/>
            <person name="Arensburger P."/>
            <person name="Atkinson P."/>
            <person name="Beeman R.W."/>
            <person name="Beidler J."/>
            <person name="Brown S.J."/>
            <person name="Demuth J.P."/>
            <person name="Drury D.W."/>
            <person name="Du Y.Z."/>
            <person name="Fujiwara H."/>
            <person name="Lorenzen M."/>
            <person name="Maselli V."/>
            <person name="Osanai M."/>
            <person name="Park Y."/>
            <person name="Robertson H.M."/>
            <person name="Tu Z."/>
            <person name="Wang J.J."/>
            <person name="Wang S."/>
            <person name="Richards S."/>
            <person name="Song H."/>
            <person name="Zhang L."/>
            <person name="Sodergren E."/>
            <person name="Werner D."/>
            <person name="Stanke M."/>
            <person name="Morgenstern B."/>
            <person name="Solovyev V."/>
            <person name="Kosarev P."/>
            <person name="Brown G."/>
            <person name="Chen H.C."/>
            <person name="Ermolaeva O."/>
            <person name="Hlavina W."/>
            <person name="Kapustin Y."/>
            <person name="Kiryutin B."/>
            <person name="Kitts P."/>
            <person name="Maglott D."/>
            <person name="Pruitt K."/>
            <person name="Sapojnikov V."/>
            <person name="Souvorov A."/>
            <person name="Mackey A.J."/>
            <person name="Waterhouse R.M."/>
            <person name="Wyder S."/>
            <person name="Zdobnov E.M."/>
            <person name="Zdobnov E.M."/>
            <person name="Wyder S."/>
            <person name="Kriventseva E.V."/>
            <person name="Kadowaki T."/>
            <person name="Bork P."/>
            <person name="Aranda M."/>
            <person name="Bao R."/>
            <person name="Beermann A."/>
            <person name="Berns N."/>
            <person name="Bolognesi R."/>
            <person name="Bonneton F."/>
            <person name="Bopp D."/>
            <person name="Brown S.J."/>
            <person name="Bucher G."/>
            <person name="Butts T."/>
            <person name="Chaumot A."/>
            <person name="Denell R.E."/>
            <person name="Ferrier D.E."/>
            <person name="Friedrich M."/>
            <person name="Gordon C.M."/>
            <person name="Jindra M."/>
            <person name="Klingler M."/>
            <person name="Lan Q."/>
            <person name="Lattorff H.M."/>
            <person name="Laudet V."/>
            <person name="von Levetsow C."/>
            <person name="Liu Z."/>
            <person name="Lutz R."/>
            <person name="Lynch J.A."/>
            <person name="da Fonseca R.N."/>
            <person name="Posnien N."/>
            <person name="Reuter R."/>
            <person name="Roth S."/>
            <person name="Savard J."/>
            <person name="Schinko J.B."/>
            <person name="Schmitt C."/>
            <person name="Schoppmeier M."/>
            <person name="Schroder R."/>
            <person name="Shippy T.D."/>
            <person name="Simonnet F."/>
            <person name="Marques-Souza H."/>
            <person name="Tautz D."/>
            <person name="Tomoyasu Y."/>
            <person name="Trauner J."/>
            <person name="Van der Zee M."/>
            <person name="Vervoort M."/>
            <person name="Wittkopp N."/>
            <person name="Wimmer E.A."/>
            <person name="Yang X."/>
            <person name="Jones A.K."/>
            <person name="Sattelle D.B."/>
            <person name="Ebert P.R."/>
            <person name="Nelson D."/>
            <person name="Scott J.G."/>
            <person name="Beeman R.W."/>
            <person name="Muthukrishnan S."/>
            <person name="Kramer K.J."/>
            <person name="Arakane Y."/>
            <person name="Beeman R.W."/>
            <person name="Zhu Q."/>
            <person name="Hogenkamp D."/>
            <person name="Dixit R."/>
            <person name="Oppert B."/>
            <person name="Jiang H."/>
            <person name="Zou Z."/>
            <person name="Marshall J."/>
            <person name="Elpidina E."/>
            <person name="Vinokurov K."/>
            <person name="Oppert C."/>
            <person name="Zou Z."/>
            <person name="Evans J."/>
            <person name="Lu Z."/>
            <person name="Zhao P."/>
            <person name="Sumathipala N."/>
            <person name="Altincicek B."/>
            <person name="Vilcinskas A."/>
            <person name="Williams M."/>
            <person name="Hultmark D."/>
            <person name="Hetru C."/>
            <person name="Jiang H."/>
            <person name="Grimmelikhuijzen C.J."/>
            <person name="Hauser F."/>
            <person name="Cazzamali G."/>
            <person name="Williamson M."/>
            <person name="Park Y."/>
            <person name="Li B."/>
            <person name="Tanaka Y."/>
            <person name="Predel R."/>
            <person name="Neupert S."/>
            <person name="Schachtner J."/>
            <person name="Verleyen P."/>
            <person name="Raible F."/>
            <person name="Bork P."/>
            <person name="Friedrich M."/>
            <person name="Walden K.K."/>
            <person name="Robertson H.M."/>
            <person name="Angeli S."/>
            <person name="Foret S."/>
            <person name="Bucher G."/>
            <person name="Schuetz S."/>
            <person name="Maleszka R."/>
            <person name="Wimmer E.A."/>
            <person name="Beeman R.W."/>
            <person name="Lorenzen M."/>
            <person name="Tomoyasu Y."/>
            <person name="Miller S.C."/>
            <person name="Grossmann D."/>
            <person name="Bucher G."/>
        </authorList>
    </citation>
    <scope>NUCLEOTIDE SEQUENCE [LARGE SCALE GENOMIC DNA]</scope>
    <source>
        <strain evidence="17 18">Georgia GA2</strain>
    </source>
</reference>
<feature type="compositionally biased region" description="Polar residues" evidence="13">
    <location>
        <begin position="701"/>
        <end position="718"/>
    </location>
</feature>
<feature type="domain" description="GH18" evidence="16">
    <location>
        <begin position="27"/>
        <end position="403"/>
    </location>
</feature>
<feature type="compositionally biased region" description="Basic residues" evidence="13">
    <location>
        <begin position="1238"/>
        <end position="1250"/>
    </location>
</feature>
<dbReference type="PANTHER" id="PTHR11177">
    <property type="entry name" value="CHITINASE"/>
    <property type="match status" value="1"/>
</dbReference>
<dbReference type="SMART" id="SM00636">
    <property type="entry name" value="Glyco_18"/>
    <property type="match status" value="1"/>
</dbReference>
<keyword evidence="10 12" id="KW-0326">Glycosidase</keyword>
<keyword evidence="5 14" id="KW-0732">Signal</keyword>
<evidence type="ECO:0000256" key="6">
    <source>
        <dbReference type="ARBA" id="ARBA00022801"/>
    </source>
</evidence>
<dbReference type="PANTHER" id="PTHR11177:SF399">
    <property type="entry name" value="CHITINASE 6, ISOFORM C"/>
    <property type="match status" value="1"/>
</dbReference>
<dbReference type="eggNOG" id="KOG2806">
    <property type="taxonomic scope" value="Eukaryota"/>
</dbReference>
<dbReference type="GO" id="GO:0008843">
    <property type="term" value="F:endochitinase activity"/>
    <property type="evidence" value="ECO:0007669"/>
    <property type="project" value="UniProtKB-EC"/>
</dbReference>
<feature type="compositionally biased region" description="Polar residues" evidence="13">
    <location>
        <begin position="2013"/>
        <end position="2022"/>
    </location>
</feature>
<feature type="compositionally biased region" description="Polar residues" evidence="13">
    <location>
        <begin position="1632"/>
        <end position="1647"/>
    </location>
</feature>
<dbReference type="InterPro" id="IPR036508">
    <property type="entry name" value="Chitin-bd_dom_sf"/>
</dbReference>
<feature type="domain" description="Chitin-binding type-2" evidence="15">
    <location>
        <begin position="507"/>
        <end position="567"/>
    </location>
</feature>
<evidence type="ECO:0000256" key="12">
    <source>
        <dbReference type="RuleBase" id="RU000489"/>
    </source>
</evidence>
<dbReference type="FunFam" id="2.170.140.10:FF:000005">
    <property type="entry name" value="Acidic mammalian chitinase"/>
    <property type="match status" value="1"/>
</dbReference>
<feature type="compositionally biased region" description="Acidic residues" evidence="13">
    <location>
        <begin position="2044"/>
        <end position="2056"/>
    </location>
</feature>
<dbReference type="CAZy" id="CBM14">
    <property type="family name" value="Carbohydrate-Binding Module Family 14"/>
</dbReference>
<feature type="compositionally biased region" description="Polar residues" evidence="13">
    <location>
        <begin position="942"/>
        <end position="953"/>
    </location>
</feature>
<feature type="region of interest" description="Disordered" evidence="13">
    <location>
        <begin position="1171"/>
        <end position="1275"/>
    </location>
</feature>
<comment type="catalytic activity">
    <reaction evidence="1">
        <text>Random endo-hydrolysis of N-acetyl-beta-D-glucosaminide (1-&gt;4)-beta-linkages in chitin and chitodextrins.</text>
        <dbReference type="EC" id="3.2.1.14"/>
    </reaction>
</comment>
<dbReference type="EC" id="3.2.1.14" evidence="3"/>
<feature type="compositionally biased region" description="Acidic residues" evidence="13">
    <location>
        <begin position="1306"/>
        <end position="1319"/>
    </location>
</feature>
<feature type="region of interest" description="Disordered" evidence="13">
    <location>
        <begin position="1976"/>
        <end position="2092"/>
    </location>
</feature>
<dbReference type="SUPFAM" id="SSF54556">
    <property type="entry name" value="Chitinase insertion domain"/>
    <property type="match status" value="1"/>
</dbReference>
<reference evidence="17 18" key="2">
    <citation type="journal article" date="2010" name="Nucleic Acids Res.">
        <title>BeetleBase in 2010: revisions to provide comprehensive genomic information for Tribolium castaneum.</title>
        <authorList>
            <person name="Kim H.S."/>
            <person name="Murphy T."/>
            <person name="Xia J."/>
            <person name="Caragea D."/>
            <person name="Park Y."/>
            <person name="Beeman R.W."/>
            <person name="Lorenzen M.D."/>
            <person name="Butcher S."/>
            <person name="Manak J.R."/>
            <person name="Brown S.J."/>
        </authorList>
    </citation>
    <scope>GENOME REANNOTATION</scope>
    <source>
        <strain evidence="17 18">Georgia GA2</strain>
    </source>
</reference>
<dbReference type="InterPro" id="IPR001223">
    <property type="entry name" value="Glyco_hydro18_cat"/>
</dbReference>
<dbReference type="InterPro" id="IPR017853">
    <property type="entry name" value="GH"/>
</dbReference>
<dbReference type="Proteomes" id="UP000007266">
    <property type="component" value="Linkage group 3"/>
</dbReference>
<feature type="compositionally biased region" description="Basic and acidic residues" evidence="13">
    <location>
        <begin position="433"/>
        <end position="442"/>
    </location>
</feature>
<feature type="compositionally biased region" description="Polar residues" evidence="13">
    <location>
        <begin position="1251"/>
        <end position="1262"/>
    </location>
</feature>
<feature type="compositionally biased region" description="Basic and acidic residues" evidence="13">
    <location>
        <begin position="719"/>
        <end position="732"/>
    </location>
</feature>
<dbReference type="FunFam" id="3.20.20.80:FF:000557">
    <property type="entry name" value="Uncharacterized protein"/>
    <property type="match status" value="1"/>
</dbReference>
<dbReference type="PROSITE" id="PS50940">
    <property type="entry name" value="CHIT_BIND_II"/>
    <property type="match status" value="1"/>
</dbReference>
<feature type="signal peptide" evidence="14">
    <location>
        <begin position="1"/>
        <end position="24"/>
    </location>
</feature>
<dbReference type="InterPro" id="IPR050314">
    <property type="entry name" value="Glycosyl_Hydrlase_18"/>
</dbReference>
<dbReference type="InterPro" id="IPR001579">
    <property type="entry name" value="Glyco_hydro_18_chit_AS"/>
</dbReference>
<evidence type="ECO:0000256" key="7">
    <source>
        <dbReference type="ARBA" id="ARBA00023024"/>
    </source>
</evidence>
<evidence type="ECO:0000256" key="3">
    <source>
        <dbReference type="ARBA" id="ARBA00012729"/>
    </source>
</evidence>
<feature type="region of interest" description="Disordered" evidence="13">
    <location>
        <begin position="1911"/>
        <end position="1940"/>
    </location>
</feature>
<evidence type="ECO:0000259" key="15">
    <source>
        <dbReference type="PROSITE" id="PS50940"/>
    </source>
</evidence>
<dbReference type="STRING" id="7070.D6WH41"/>
<feature type="compositionally biased region" description="Basic and acidic residues" evidence="13">
    <location>
        <begin position="2027"/>
        <end position="2043"/>
    </location>
</feature>
<name>D6WH41_TRICA</name>
<dbReference type="InterPro" id="IPR029070">
    <property type="entry name" value="Chitinase_insertion_sf"/>
</dbReference>
<feature type="region of interest" description="Disordered" evidence="13">
    <location>
        <begin position="664"/>
        <end position="684"/>
    </location>
</feature>
<protein>
    <recommendedName>
        <fullName evidence="3">chitinase</fullName>
        <ecNumber evidence="3">3.2.1.14</ecNumber>
    </recommendedName>
</protein>
<dbReference type="GO" id="GO:0004568">
    <property type="term" value="F:chitinase activity"/>
    <property type="evidence" value="ECO:0000318"/>
    <property type="project" value="GO_Central"/>
</dbReference>
<keyword evidence="8" id="KW-1015">Disulfide bond</keyword>
<dbReference type="EMBL" id="KQ971330">
    <property type="protein sequence ID" value="EFA00965.2"/>
    <property type="molecule type" value="Genomic_DNA"/>
</dbReference>
<dbReference type="SUPFAM" id="SSF51445">
    <property type="entry name" value="(Trans)glycosidases"/>
    <property type="match status" value="1"/>
</dbReference>
<dbReference type="FunFam" id="3.20.20.80:FF:000007">
    <property type="entry name" value="Acidic mammalian chitinase"/>
    <property type="match status" value="1"/>
</dbReference>
<dbReference type="Gene3D" id="3.20.20.80">
    <property type="entry name" value="Glycosidases"/>
    <property type="match status" value="2"/>
</dbReference>
<evidence type="ECO:0000259" key="16">
    <source>
        <dbReference type="PROSITE" id="PS51910"/>
    </source>
</evidence>
<keyword evidence="7" id="KW-0146">Chitin degradation</keyword>
<keyword evidence="9" id="KW-0119">Carbohydrate metabolism</keyword>
<feature type="region of interest" description="Disordered" evidence="13">
    <location>
        <begin position="1301"/>
        <end position="1349"/>
    </location>
</feature>
<dbReference type="KEGG" id="tca:656175"/>
<evidence type="ECO:0000256" key="8">
    <source>
        <dbReference type="ARBA" id="ARBA00023157"/>
    </source>
</evidence>
<dbReference type="PROSITE" id="PS51910">
    <property type="entry name" value="GH18_2"/>
    <property type="match status" value="1"/>
</dbReference>
<dbReference type="OrthoDB" id="73875at2759"/>
<dbReference type="OMA" id="MSEMENM"/>
<feature type="compositionally biased region" description="Polar residues" evidence="13">
    <location>
        <begin position="1861"/>
        <end position="1875"/>
    </location>
</feature>
<feature type="compositionally biased region" description="Polar residues" evidence="13">
    <location>
        <begin position="1982"/>
        <end position="1991"/>
    </location>
</feature>
<feature type="compositionally biased region" description="Polar residues" evidence="13">
    <location>
        <begin position="1789"/>
        <end position="1798"/>
    </location>
</feature>
<evidence type="ECO:0000256" key="14">
    <source>
        <dbReference type="SAM" id="SignalP"/>
    </source>
</evidence>
<dbReference type="GO" id="GO:0008061">
    <property type="term" value="F:chitin binding"/>
    <property type="evidence" value="ECO:0007669"/>
    <property type="project" value="UniProtKB-KW"/>
</dbReference>
<evidence type="ECO:0000256" key="9">
    <source>
        <dbReference type="ARBA" id="ARBA00023277"/>
    </source>
</evidence>
<dbReference type="CAZy" id="GH18">
    <property type="family name" value="Glycoside Hydrolase Family 18"/>
</dbReference>
<feature type="region of interest" description="Disordered" evidence="13">
    <location>
        <begin position="696"/>
        <end position="961"/>
    </location>
</feature>
<feature type="region of interest" description="Disordered" evidence="13">
    <location>
        <begin position="1784"/>
        <end position="1897"/>
    </location>
</feature>
<evidence type="ECO:0000256" key="11">
    <source>
        <dbReference type="ARBA" id="ARBA00023326"/>
    </source>
</evidence>
<keyword evidence="11" id="KW-0624">Polysaccharide degradation</keyword>
<keyword evidence="6 12" id="KW-0378">Hydrolase</keyword>
<evidence type="ECO:0000256" key="10">
    <source>
        <dbReference type="ARBA" id="ARBA00023295"/>
    </source>
</evidence>
<feature type="compositionally biased region" description="Polar residues" evidence="13">
    <location>
        <begin position="1197"/>
        <end position="1212"/>
    </location>
</feature>
<evidence type="ECO:0000256" key="1">
    <source>
        <dbReference type="ARBA" id="ARBA00000822"/>
    </source>
</evidence>
<dbReference type="HOGENOM" id="CLU_229529_0_0_1"/>
<dbReference type="CDD" id="cd02872">
    <property type="entry name" value="GH18_chitolectin_chitotriosidase"/>
    <property type="match status" value="1"/>
</dbReference>
<dbReference type="SMART" id="SM00494">
    <property type="entry name" value="ChtBD2"/>
    <property type="match status" value="1"/>
</dbReference>
<feature type="compositionally biased region" description="Basic and acidic residues" evidence="13">
    <location>
        <begin position="2073"/>
        <end position="2092"/>
    </location>
</feature>
<feature type="chain" id="PRO_5007310619" description="chitinase" evidence="14">
    <location>
        <begin position="25"/>
        <end position="2393"/>
    </location>
</feature>
<dbReference type="InParanoid" id="D6WH41"/>
<dbReference type="Gene3D" id="2.170.140.10">
    <property type="entry name" value="Chitin binding domain"/>
    <property type="match status" value="1"/>
</dbReference>
<dbReference type="GO" id="GO:0000272">
    <property type="term" value="P:polysaccharide catabolic process"/>
    <property type="evidence" value="ECO:0007669"/>
    <property type="project" value="UniProtKB-KW"/>
</dbReference>
<dbReference type="Gene3D" id="3.10.50.10">
    <property type="match status" value="1"/>
</dbReference>
<dbReference type="InterPro" id="IPR011583">
    <property type="entry name" value="Chitinase_II/V-like_cat"/>
</dbReference>
<feature type="compositionally biased region" description="Polar residues" evidence="13">
    <location>
        <begin position="1706"/>
        <end position="1715"/>
    </location>
</feature>
<feature type="compositionally biased region" description="Polar residues" evidence="13">
    <location>
        <begin position="668"/>
        <end position="683"/>
    </location>
</feature>
<feature type="compositionally biased region" description="Basic and acidic residues" evidence="13">
    <location>
        <begin position="1661"/>
        <end position="1671"/>
    </location>
</feature>
<evidence type="ECO:0000256" key="2">
    <source>
        <dbReference type="ARBA" id="ARBA00009121"/>
    </source>
</evidence>
<dbReference type="SUPFAM" id="SSF57625">
    <property type="entry name" value="Invertebrate chitin-binding proteins"/>
    <property type="match status" value="1"/>
</dbReference>
<dbReference type="PROSITE" id="PS01095">
    <property type="entry name" value="GH18_1"/>
    <property type="match status" value="1"/>
</dbReference>
<feature type="region of interest" description="Disordered" evidence="13">
    <location>
        <begin position="411"/>
        <end position="502"/>
    </location>
</feature>
<feature type="compositionally biased region" description="Polar residues" evidence="13">
    <location>
        <begin position="1473"/>
        <end position="1485"/>
    </location>
</feature>
<feature type="region of interest" description="Disordered" evidence="13">
    <location>
        <begin position="1443"/>
        <end position="1527"/>
    </location>
</feature>
<dbReference type="Pfam" id="PF00704">
    <property type="entry name" value="Glyco_hydro_18"/>
    <property type="match status" value="1"/>
</dbReference>
<evidence type="ECO:0000313" key="17">
    <source>
        <dbReference type="EMBL" id="EFA00965.2"/>
    </source>
</evidence>
<evidence type="ECO:0000256" key="13">
    <source>
        <dbReference type="SAM" id="MobiDB-lite"/>
    </source>
</evidence>
<feature type="compositionally biased region" description="Polar residues" evidence="13">
    <location>
        <begin position="1450"/>
        <end position="1462"/>
    </location>
</feature>
<feature type="compositionally biased region" description="Polar residues" evidence="13">
    <location>
        <begin position="1912"/>
        <end position="1936"/>
    </location>
</feature>
<evidence type="ECO:0000256" key="4">
    <source>
        <dbReference type="ARBA" id="ARBA00022669"/>
    </source>
</evidence>
<feature type="compositionally biased region" description="Basic and acidic residues" evidence="13">
    <location>
        <begin position="1695"/>
        <end position="1705"/>
    </location>
</feature>
<feature type="compositionally biased region" description="Low complexity" evidence="13">
    <location>
        <begin position="882"/>
        <end position="900"/>
    </location>
</feature>
<feature type="region of interest" description="Disordered" evidence="13">
    <location>
        <begin position="1612"/>
        <end position="1717"/>
    </location>
</feature>
<dbReference type="FunFam" id="3.10.50.10:FF:000004">
    <property type="entry name" value="Chitinase 5"/>
    <property type="match status" value="1"/>
</dbReference>
<evidence type="ECO:0000256" key="5">
    <source>
        <dbReference type="ARBA" id="ARBA00022729"/>
    </source>
</evidence>
<dbReference type="GO" id="GO:0005576">
    <property type="term" value="C:extracellular region"/>
    <property type="evidence" value="ECO:0000318"/>
    <property type="project" value="GO_Central"/>
</dbReference>
<proteinExistence type="inferred from homology"/>
<feature type="compositionally biased region" description="Basic and acidic residues" evidence="13">
    <location>
        <begin position="758"/>
        <end position="767"/>
    </location>
</feature>
<evidence type="ECO:0000313" key="18">
    <source>
        <dbReference type="Proteomes" id="UP000007266"/>
    </source>
</evidence>